<dbReference type="FunFam" id="3.40.50.300:FF:000016">
    <property type="entry name" value="Oligopeptide ABC transporter ATP-binding component"/>
    <property type="match status" value="1"/>
</dbReference>
<dbReference type="Pfam" id="PF00005">
    <property type="entry name" value="ABC_tran"/>
    <property type="match status" value="1"/>
</dbReference>
<keyword evidence="4" id="KW-1003">Cell membrane</keyword>
<dbReference type="InterPro" id="IPR003593">
    <property type="entry name" value="AAA+_ATPase"/>
</dbReference>
<dbReference type="Pfam" id="PF08352">
    <property type="entry name" value="oligo_HPY"/>
    <property type="match status" value="1"/>
</dbReference>
<keyword evidence="7" id="KW-0472">Membrane</keyword>
<dbReference type="Gene3D" id="3.40.50.300">
    <property type="entry name" value="P-loop containing nucleotide triphosphate hydrolases"/>
    <property type="match status" value="1"/>
</dbReference>
<keyword evidence="6 10" id="KW-0067">ATP-binding</keyword>
<keyword evidence="3" id="KW-0813">Transport</keyword>
<dbReference type="InterPro" id="IPR013563">
    <property type="entry name" value="Oligopep_ABC_C"/>
</dbReference>
<dbReference type="PANTHER" id="PTHR43297">
    <property type="entry name" value="OLIGOPEPTIDE TRANSPORT ATP-BINDING PROTEIN APPD"/>
    <property type="match status" value="1"/>
</dbReference>
<dbReference type="SUPFAM" id="SSF52540">
    <property type="entry name" value="P-loop containing nucleoside triphosphate hydrolases"/>
    <property type="match status" value="1"/>
</dbReference>
<feature type="domain" description="ABC transporter" evidence="9">
    <location>
        <begin position="13"/>
        <end position="265"/>
    </location>
</feature>
<dbReference type="SMART" id="SM00382">
    <property type="entry name" value="AAA"/>
    <property type="match status" value="1"/>
</dbReference>
<organism evidence="10 11">
    <name type="scientific">Streptacidiphilus fuscans</name>
    <dbReference type="NCBI Taxonomy" id="2789292"/>
    <lineage>
        <taxon>Bacteria</taxon>
        <taxon>Bacillati</taxon>
        <taxon>Actinomycetota</taxon>
        <taxon>Actinomycetes</taxon>
        <taxon>Kitasatosporales</taxon>
        <taxon>Streptomycetaceae</taxon>
        <taxon>Streptacidiphilus</taxon>
    </lineage>
</organism>
<dbReference type="Proteomes" id="UP000657385">
    <property type="component" value="Unassembled WGS sequence"/>
</dbReference>
<accession>A0A931FDL0</accession>
<evidence type="ECO:0000256" key="2">
    <source>
        <dbReference type="ARBA" id="ARBA00005417"/>
    </source>
</evidence>
<comment type="similarity">
    <text evidence="2">Belongs to the ABC transporter superfamily.</text>
</comment>
<evidence type="ECO:0000256" key="1">
    <source>
        <dbReference type="ARBA" id="ARBA00004202"/>
    </source>
</evidence>
<comment type="subcellular location">
    <subcellularLocation>
        <location evidence="1">Cell membrane</location>
        <topology evidence="1">Peripheral membrane protein</topology>
    </subcellularLocation>
</comment>
<name>A0A931FDL0_9ACTN</name>
<keyword evidence="11" id="KW-1185">Reference proteome</keyword>
<dbReference type="NCBIfam" id="TIGR01727">
    <property type="entry name" value="oligo_HPY"/>
    <property type="match status" value="1"/>
</dbReference>
<reference evidence="10" key="1">
    <citation type="submission" date="2020-11" db="EMBL/GenBank/DDBJ databases">
        <title>Isolation and identification of active actinomycetes.</title>
        <authorList>
            <person name="Yu B."/>
        </authorList>
    </citation>
    <scope>NUCLEOTIDE SEQUENCE</scope>
    <source>
        <strain evidence="10">NEAU-YB345</strain>
    </source>
</reference>
<dbReference type="AlphaFoldDB" id="A0A931FDL0"/>
<dbReference type="CDD" id="cd03257">
    <property type="entry name" value="ABC_NikE_OppD_transporters"/>
    <property type="match status" value="1"/>
</dbReference>
<dbReference type="InterPro" id="IPR017871">
    <property type="entry name" value="ABC_transporter-like_CS"/>
</dbReference>
<keyword evidence="5" id="KW-0547">Nucleotide-binding</keyword>
<dbReference type="RefSeq" id="WP_196191800.1">
    <property type="nucleotide sequence ID" value="NZ_JADPRT010000001.1"/>
</dbReference>
<evidence type="ECO:0000256" key="4">
    <source>
        <dbReference type="ARBA" id="ARBA00022475"/>
    </source>
</evidence>
<dbReference type="GO" id="GO:0005886">
    <property type="term" value="C:plasma membrane"/>
    <property type="evidence" value="ECO:0007669"/>
    <property type="project" value="UniProtKB-SubCell"/>
</dbReference>
<evidence type="ECO:0000256" key="3">
    <source>
        <dbReference type="ARBA" id="ARBA00022448"/>
    </source>
</evidence>
<dbReference type="InterPro" id="IPR027417">
    <property type="entry name" value="P-loop_NTPase"/>
</dbReference>
<evidence type="ECO:0000256" key="6">
    <source>
        <dbReference type="ARBA" id="ARBA00022840"/>
    </source>
</evidence>
<dbReference type="GO" id="GO:0015833">
    <property type="term" value="P:peptide transport"/>
    <property type="evidence" value="ECO:0007669"/>
    <property type="project" value="InterPro"/>
</dbReference>
<protein>
    <submittedName>
        <fullName evidence="10">ABC transporter ATP-binding protein</fullName>
    </submittedName>
</protein>
<gene>
    <name evidence="10" type="ORF">I2501_00960</name>
</gene>
<evidence type="ECO:0000313" key="11">
    <source>
        <dbReference type="Proteomes" id="UP000657385"/>
    </source>
</evidence>
<sequence length="355" mass="38490">MNGPSVGEPLLTIRDLHVDYFDQAEPVHAVRGVDLTLRRGETLGVVGESGCGKSTLITAVTRLERPPAVTTAGSVLFHGREGAEPVDLLRLTERELNKLRWEHIAVVFQSAMNALNPVLRISTQFADVLGRHRGLSRRDAERRAAELLAMVGIPEDRLRAWPHELSGGMRQRATIALALACEPDLVVMDEPTTAVDVVMQRQILRQIARLKRRLGFSVVFITHDLSLLIEIADRIAVMYAGQVVETGPARQLYTDPRHPYTAALRSAFPPVRGPRREIVGIPGSPPGLRTPPTGCGFHPRCPRAFEPCATTAPALLALGTAPSAGEVACHLHPGPTPAANARQDSARQEDTHAGA</sequence>
<evidence type="ECO:0000256" key="8">
    <source>
        <dbReference type="SAM" id="MobiDB-lite"/>
    </source>
</evidence>
<dbReference type="PROSITE" id="PS50893">
    <property type="entry name" value="ABC_TRANSPORTER_2"/>
    <property type="match status" value="1"/>
</dbReference>
<comment type="caution">
    <text evidence="10">The sequence shown here is derived from an EMBL/GenBank/DDBJ whole genome shotgun (WGS) entry which is preliminary data.</text>
</comment>
<dbReference type="EMBL" id="JADPRT010000001">
    <property type="protein sequence ID" value="MBF9066604.1"/>
    <property type="molecule type" value="Genomic_DNA"/>
</dbReference>
<proteinExistence type="inferred from homology"/>
<evidence type="ECO:0000256" key="5">
    <source>
        <dbReference type="ARBA" id="ARBA00022741"/>
    </source>
</evidence>
<dbReference type="PROSITE" id="PS00211">
    <property type="entry name" value="ABC_TRANSPORTER_1"/>
    <property type="match status" value="1"/>
</dbReference>
<evidence type="ECO:0000313" key="10">
    <source>
        <dbReference type="EMBL" id="MBF9066604.1"/>
    </source>
</evidence>
<feature type="compositionally biased region" description="Basic and acidic residues" evidence="8">
    <location>
        <begin position="344"/>
        <end position="355"/>
    </location>
</feature>
<dbReference type="GO" id="GO:0005524">
    <property type="term" value="F:ATP binding"/>
    <property type="evidence" value="ECO:0007669"/>
    <property type="project" value="UniProtKB-KW"/>
</dbReference>
<dbReference type="InterPro" id="IPR050388">
    <property type="entry name" value="ABC_Ni/Peptide_Import"/>
</dbReference>
<dbReference type="PANTHER" id="PTHR43297:SF2">
    <property type="entry name" value="DIPEPTIDE TRANSPORT ATP-BINDING PROTEIN DPPD"/>
    <property type="match status" value="1"/>
</dbReference>
<feature type="region of interest" description="Disordered" evidence="8">
    <location>
        <begin position="332"/>
        <end position="355"/>
    </location>
</feature>
<dbReference type="GO" id="GO:0016887">
    <property type="term" value="F:ATP hydrolysis activity"/>
    <property type="evidence" value="ECO:0007669"/>
    <property type="project" value="InterPro"/>
</dbReference>
<evidence type="ECO:0000256" key="7">
    <source>
        <dbReference type="ARBA" id="ARBA00023136"/>
    </source>
</evidence>
<dbReference type="InterPro" id="IPR003439">
    <property type="entry name" value="ABC_transporter-like_ATP-bd"/>
</dbReference>
<evidence type="ECO:0000259" key="9">
    <source>
        <dbReference type="PROSITE" id="PS50893"/>
    </source>
</evidence>